<dbReference type="Pfam" id="PF01430">
    <property type="entry name" value="HSP33"/>
    <property type="match status" value="1"/>
</dbReference>
<evidence type="ECO:0000313" key="8">
    <source>
        <dbReference type="Proteomes" id="UP001595817"/>
    </source>
</evidence>
<dbReference type="InterPro" id="IPR016154">
    <property type="entry name" value="Heat_shock_Hsp33_C"/>
</dbReference>
<accession>A0ABV8X6J5</accession>
<keyword evidence="8" id="KW-1185">Reference proteome</keyword>
<dbReference type="NCBIfam" id="NF001033">
    <property type="entry name" value="PRK00114.1"/>
    <property type="match status" value="1"/>
</dbReference>
<evidence type="ECO:0000256" key="1">
    <source>
        <dbReference type="ARBA" id="ARBA00022490"/>
    </source>
</evidence>
<keyword evidence="3 6" id="KW-1015">Disulfide bond</keyword>
<proteinExistence type="inferred from homology"/>
<keyword evidence="4 6" id="KW-0143">Chaperone</keyword>
<feature type="disulfide bond" description="Redox-active" evidence="6">
    <location>
        <begin position="237"/>
        <end position="239"/>
    </location>
</feature>
<comment type="subcellular location">
    <subcellularLocation>
        <location evidence="6">Cytoplasm</location>
    </subcellularLocation>
</comment>
<name>A0ABV8X6J5_9LACT</name>
<organism evidence="7 8">
    <name type="scientific">Chungangia koreensis</name>
    <dbReference type="NCBI Taxonomy" id="752657"/>
    <lineage>
        <taxon>Bacteria</taxon>
        <taxon>Bacillati</taxon>
        <taxon>Bacillota</taxon>
        <taxon>Bacilli</taxon>
        <taxon>Lactobacillales</taxon>
        <taxon>Chungangia</taxon>
    </lineage>
</organism>
<dbReference type="InterPro" id="IPR016153">
    <property type="entry name" value="Heat_shock_Hsp33_N"/>
</dbReference>
<dbReference type="SUPFAM" id="SSF118352">
    <property type="entry name" value="HSP33 redox switch-like"/>
    <property type="match status" value="1"/>
</dbReference>
<gene>
    <name evidence="6 7" type="primary">hslO</name>
    <name evidence="7" type="ORF">ACFOZY_07250</name>
</gene>
<protein>
    <recommendedName>
        <fullName evidence="6">33 kDa chaperonin</fullName>
    </recommendedName>
    <alternativeName>
        <fullName evidence="6">Heat shock protein 33 homolog</fullName>
        <shortName evidence="6">HSP33</shortName>
    </alternativeName>
</protein>
<keyword evidence="2 6" id="KW-0862">Zinc</keyword>
<dbReference type="HAMAP" id="MF_00117">
    <property type="entry name" value="HslO"/>
    <property type="match status" value="1"/>
</dbReference>
<comment type="caution">
    <text evidence="7">The sequence shown here is derived from an EMBL/GenBank/DDBJ whole genome shotgun (WGS) entry which is preliminary data.</text>
</comment>
<evidence type="ECO:0000256" key="3">
    <source>
        <dbReference type="ARBA" id="ARBA00023157"/>
    </source>
</evidence>
<evidence type="ECO:0000256" key="5">
    <source>
        <dbReference type="ARBA" id="ARBA00023284"/>
    </source>
</evidence>
<dbReference type="InterPro" id="IPR000397">
    <property type="entry name" value="Heat_shock_Hsp33"/>
</dbReference>
<dbReference type="PANTHER" id="PTHR30111:SF1">
    <property type="entry name" value="33 KDA CHAPERONIN"/>
    <property type="match status" value="1"/>
</dbReference>
<comment type="similarity">
    <text evidence="6">Belongs to the HSP33 family.</text>
</comment>
<dbReference type="Proteomes" id="UP001595817">
    <property type="component" value="Unassembled WGS sequence"/>
</dbReference>
<dbReference type="SUPFAM" id="SSF64397">
    <property type="entry name" value="Hsp33 domain"/>
    <property type="match status" value="1"/>
</dbReference>
<comment type="PTM">
    <text evidence="6">Under oxidizing conditions two disulfide bonds are formed involving the reactive cysteines. Under reducing conditions zinc is bound to the reactive cysteines and the protein is inactive.</text>
</comment>
<dbReference type="CDD" id="cd00498">
    <property type="entry name" value="Hsp33"/>
    <property type="match status" value="1"/>
</dbReference>
<feature type="disulfide bond" description="Redox-active" evidence="6">
    <location>
        <begin position="270"/>
        <end position="273"/>
    </location>
</feature>
<evidence type="ECO:0000256" key="6">
    <source>
        <dbReference type="HAMAP-Rule" id="MF_00117"/>
    </source>
</evidence>
<sequence>MSDYLVRAVAFNGSVRAFAARTTDTIGEVQRRHMMWPTASAALGRTMTAAVMMGAMLKGEDKLTIKVEGKGPIGPIIVDTNSKGEVRGYATNPHIHFDLNEVGKLDVRRAVGTEGTLTVVKDLGLRDFFTGQVPIVSGEIAEDFTYYFATSEQVPSSVGLGVLVNPDNTILAAGGFIVQVMPGTDDETITEIEKHLSEMEPVSKLIQKGLSPEELLEEVLGKDNVRVLDSMPVKFQCTCSKERFGNAIQGLGEQEIREMIDEDGMAEAQCHFCLETYHYSKEELEGFIDELHKND</sequence>
<keyword evidence="5 6" id="KW-0676">Redox-active center</keyword>
<evidence type="ECO:0000256" key="4">
    <source>
        <dbReference type="ARBA" id="ARBA00023186"/>
    </source>
</evidence>
<keyword evidence="1 6" id="KW-0963">Cytoplasm</keyword>
<reference evidence="8" key="1">
    <citation type="journal article" date="2019" name="Int. J. Syst. Evol. Microbiol.">
        <title>The Global Catalogue of Microorganisms (GCM) 10K type strain sequencing project: providing services to taxonomists for standard genome sequencing and annotation.</title>
        <authorList>
            <consortium name="The Broad Institute Genomics Platform"/>
            <consortium name="The Broad Institute Genome Sequencing Center for Infectious Disease"/>
            <person name="Wu L."/>
            <person name="Ma J."/>
        </authorList>
    </citation>
    <scope>NUCLEOTIDE SEQUENCE [LARGE SCALE GENOMIC DNA]</scope>
    <source>
        <strain evidence="8">CCUG 59778</strain>
    </source>
</reference>
<evidence type="ECO:0000313" key="7">
    <source>
        <dbReference type="EMBL" id="MFC4410232.1"/>
    </source>
</evidence>
<dbReference type="Gene3D" id="3.90.1280.10">
    <property type="entry name" value="HSP33 redox switch-like"/>
    <property type="match status" value="1"/>
</dbReference>
<evidence type="ECO:0000256" key="2">
    <source>
        <dbReference type="ARBA" id="ARBA00022833"/>
    </source>
</evidence>
<dbReference type="Gene3D" id="3.55.30.10">
    <property type="entry name" value="Hsp33 domain"/>
    <property type="match status" value="1"/>
</dbReference>
<dbReference type="RefSeq" id="WP_378153843.1">
    <property type="nucleotide sequence ID" value="NZ_JBHSEC010000012.1"/>
</dbReference>
<dbReference type="EMBL" id="JBHSEC010000012">
    <property type="protein sequence ID" value="MFC4410232.1"/>
    <property type="molecule type" value="Genomic_DNA"/>
</dbReference>
<dbReference type="PIRSF" id="PIRSF005261">
    <property type="entry name" value="Heat_shock_Hsp33"/>
    <property type="match status" value="1"/>
</dbReference>
<dbReference type="PANTHER" id="PTHR30111">
    <property type="entry name" value="33 KDA CHAPERONIN"/>
    <property type="match status" value="1"/>
</dbReference>
<comment type="function">
    <text evidence="6">Redox regulated molecular chaperone. Protects both thermally unfolding and oxidatively damaged proteins from irreversible aggregation. Plays an important role in the bacterial defense system toward oxidative stress.</text>
</comment>